<accession>A0A0D3CDQ0</accession>
<dbReference type="AlphaFoldDB" id="A0A0D3CDQ0"/>
<reference evidence="2" key="2">
    <citation type="submission" date="2015-03" db="UniProtKB">
        <authorList>
            <consortium name="EnsemblPlants"/>
        </authorList>
    </citation>
    <scope>IDENTIFICATION</scope>
</reference>
<name>A0A0D3CDQ0_BRAOL</name>
<dbReference type="Proteomes" id="UP000032141">
    <property type="component" value="Chromosome C5"/>
</dbReference>
<dbReference type="Gramene" id="Bo5g048970.1">
    <property type="protein sequence ID" value="Bo5g048970.1"/>
    <property type="gene ID" value="Bo5g048970"/>
</dbReference>
<evidence type="ECO:0000313" key="2">
    <source>
        <dbReference type="EnsemblPlants" id="Bo5g048970.1"/>
    </source>
</evidence>
<protein>
    <submittedName>
        <fullName evidence="2">Uncharacterized protein</fullName>
    </submittedName>
</protein>
<sequence>MVITQLRFSDFKAGRCKDTVVTDLLRFWESRNVKNLAKFWLALIGPGLENSFFAVLAGKLNFAVLAGKLNFAVLRGKTRFCGFGGKVDFAVLAGKRDFTVLAGKLDLPVLTGKLDFTVFAGKLDFAVLAEKLDFVVLVKKLKLDLARLPNASKNMCFLNITISLYDYSLSRSTSDGYDAFSREDSDQKSQKIDVVLTVLKEAFKRSISGGKKGEDSCALSMRNNEAGVQRVLEPTTSSYYRKAHNSEPTCRRIQATYRPDPRTTVS</sequence>
<reference evidence="2 3" key="1">
    <citation type="journal article" date="2014" name="Genome Biol.">
        <title>Transcriptome and methylome profiling reveals relics of genome dominance in the mesopolyploid Brassica oleracea.</title>
        <authorList>
            <person name="Parkin I.A."/>
            <person name="Koh C."/>
            <person name="Tang H."/>
            <person name="Robinson S.J."/>
            <person name="Kagale S."/>
            <person name="Clarke W.E."/>
            <person name="Town C.D."/>
            <person name="Nixon J."/>
            <person name="Krishnakumar V."/>
            <person name="Bidwell S.L."/>
            <person name="Denoeud F."/>
            <person name="Belcram H."/>
            <person name="Links M.G."/>
            <person name="Just J."/>
            <person name="Clarke C."/>
            <person name="Bender T."/>
            <person name="Huebert T."/>
            <person name="Mason A.S."/>
            <person name="Pires J.C."/>
            <person name="Barker G."/>
            <person name="Moore J."/>
            <person name="Walley P.G."/>
            <person name="Manoli S."/>
            <person name="Batley J."/>
            <person name="Edwards D."/>
            <person name="Nelson M.N."/>
            <person name="Wang X."/>
            <person name="Paterson A.H."/>
            <person name="King G."/>
            <person name="Bancroft I."/>
            <person name="Chalhoub B."/>
            <person name="Sharpe A.G."/>
        </authorList>
    </citation>
    <scope>NUCLEOTIDE SEQUENCE</scope>
    <source>
        <strain evidence="2 3">cv. TO1000</strain>
    </source>
</reference>
<dbReference type="HOGENOM" id="CLU_1047147_0_0_1"/>
<proteinExistence type="predicted"/>
<evidence type="ECO:0000256" key="1">
    <source>
        <dbReference type="SAM" id="MobiDB-lite"/>
    </source>
</evidence>
<evidence type="ECO:0000313" key="3">
    <source>
        <dbReference type="Proteomes" id="UP000032141"/>
    </source>
</evidence>
<feature type="region of interest" description="Disordered" evidence="1">
    <location>
        <begin position="237"/>
        <end position="266"/>
    </location>
</feature>
<keyword evidence="3" id="KW-1185">Reference proteome</keyword>
<organism evidence="2 3">
    <name type="scientific">Brassica oleracea var. oleracea</name>
    <dbReference type="NCBI Taxonomy" id="109376"/>
    <lineage>
        <taxon>Eukaryota</taxon>
        <taxon>Viridiplantae</taxon>
        <taxon>Streptophyta</taxon>
        <taxon>Embryophyta</taxon>
        <taxon>Tracheophyta</taxon>
        <taxon>Spermatophyta</taxon>
        <taxon>Magnoliopsida</taxon>
        <taxon>eudicotyledons</taxon>
        <taxon>Gunneridae</taxon>
        <taxon>Pentapetalae</taxon>
        <taxon>rosids</taxon>
        <taxon>malvids</taxon>
        <taxon>Brassicales</taxon>
        <taxon>Brassicaceae</taxon>
        <taxon>Brassiceae</taxon>
        <taxon>Brassica</taxon>
    </lineage>
</organism>
<dbReference type="Pfam" id="PF03778">
    <property type="entry name" value="DUF321"/>
    <property type="match status" value="2"/>
</dbReference>
<dbReference type="InterPro" id="IPR005529">
    <property type="entry name" value="DUF321"/>
</dbReference>
<dbReference type="EnsemblPlants" id="Bo5g048970.1">
    <property type="protein sequence ID" value="Bo5g048970.1"/>
    <property type="gene ID" value="Bo5g048970"/>
</dbReference>